<proteinExistence type="inferred from homology"/>
<evidence type="ECO:0000313" key="8">
    <source>
        <dbReference type="EMBL" id="KMT23380.1"/>
    </source>
</evidence>
<dbReference type="HAMAP" id="MF_00839">
    <property type="entry name" value="HPF"/>
    <property type="match status" value="1"/>
</dbReference>
<dbReference type="Gene3D" id="3.30.160.100">
    <property type="entry name" value="Ribosome hibernation promotion factor-like"/>
    <property type="match status" value="1"/>
</dbReference>
<dbReference type="NCBIfam" id="TIGR00741">
    <property type="entry name" value="yfiA"/>
    <property type="match status" value="1"/>
</dbReference>
<evidence type="ECO:0000313" key="9">
    <source>
        <dbReference type="Proteomes" id="UP000036756"/>
    </source>
</evidence>
<comment type="subunit">
    <text evidence="6">Interacts with 100S ribosomes.</text>
</comment>
<feature type="domain" description="Sigma 54 modulation/S30EA ribosomal protein C-terminal" evidence="7">
    <location>
        <begin position="114"/>
        <end position="169"/>
    </location>
</feature>
<dbReference type="CDD" id="cd00552">
    <property type="entry name" value="RaiA"/>
    <property type="match status" value="1"/>
</dbReference>
<dbReference type="InterPro" id="IPR050574">
    <property type="entry name" value="HPF/YfiA_ribosome-assoc"/>
</dbReference>
<sequence length="174" mass="20196">MKFKIIGRNIEVTEALKDSIEKKIGRLDKYFNPDLEAKVTLSVEKNRQIVEVTIPTNGVIVRGEETTEDMYTAIDRVVDKIERQIVKHKHKIERRGDFTQSLRFSEIPTETDEDDSKVVKTKKFAVKPMDIEEAVLQMDLLGHNFFVFRSSDTDEVNVVYKRKDGNYGLIEPEF</sequence>
<dbReference type="InterPro" id="IPR036567">
    <property type="entry name" value="RHF-like"/>
</dbReference>
<dbReference type="InterPro" id="IPR003489">
    <property type="entry name" value="RHF/RaiA"/>
</dbReference>
<keyword evidence="8" id="KW-0687">Ribonucleoprotein</keyword>
<gene>
    <name evidence="6" type="primary">hpf</name>
    <name evidence="8" type="ORF">CLCY_8c01170</name>
</gene>
<comment type="similarity">
    <text evidence="6">Belongs to the HPF/YfiA ribosome-associated protein family. Long HPF subfamily.</text>
</comment>
<dbReference type="InterPro" id="IPR038416">
    <property type="entry name" value="Ribosom_S30AE_C_sf"/>
</dbReference>
<dbReference type="Pfam" id="PF02482">
    <property type="entry name" value="Ribosomal_S30AE"/>
    <property type="match status" value="1"/>
</dbReference>
<dbReference type="PATRIC" id="fig|1121307.3.peg.2573"/>
<dbReference type="EMBL" id="LFVU01000001">
    <property type="protein sequence ID" value="KMT23380.1"/>
    <property type="molecule type" value="Genomic_DNA"/>
</dbReference>
<dbReference type="GO" id="GO:0045900">
    <property type="term" value="P:negative regulation of translational elongation"/>
    <property type="evidence" value="ECO:0007669"/>
    <property type="project" value="TreeGrafter"/>
</dbReference>
<accession>A0A0J8DBD5</accession>
<comment type="function">
    <text evidence="6">Required for dimerization of active 70S ribosomes into 100S ribosomes in stationary phase; 100S ribosomes are translationally inactive and sometimes present during exponential growth.</text>
</comment>
<organism evidence="8 9">
    <name type="scientific">Clostridium cylindrosporum DSM 605</name>
    <dbReference type="NCBI Taxonomy" id="1121307"/>
    <lineage>
        <taxon>Bacteria</taxon>
        <taxon>Bacillati</taxon>
        <taxon>Bacillota</taxon>
        <taxon>Clostridia</taxon>
        <taxon>Eubacteriales</taxon>
        <taxon>Clostridiaceae</taxon>
        <taxon>Clostridium</taxon>
    </lineage>
</organism>
<dbReference type="FunFam" id="3.30.505.50:FF:000001">
    <property type="entry name" value="Ribosome hibernation promoting factor"/>
    <property type="match status" value="1"/>
</dbReference>
<dbReference type="PANTHER" id="PTHR33231">
    <property type="entry name" value="30S RIBOSOMAL PROTEIN"/>
    <property type="match status" value="1"/>
</dbReference>
<comment type="caution">
    <text evidence="8">The sequence shown here is derived from an EMBL/GenBank/DDBJ whole genome shotgun (WGS) entry which is preliminary data.</text>
</comment>
<evidence type="ECO:0000256" key="6">
    <source>
        <dbReference type="HAMAP-Rule" id="MF_00839"/>
    </source>
</evidence>
<dbReference type="AlphaFoldDB" id="A0A0J8DBD5"/>
<keyword evidence="9" id="KW-1185">Reference proteome</keyword>
<dbReference type="Gene3D" id="3.30.505.50">
    <property type="entry name" value="Sigma 54 modulation/S30EA ribosomal protein, C-terminal domain"/>
    <property type="match status" value="1"/>
</dbReference>
<reference evidence="8 9" key="1">
    <citation type="submission" date="2015-06" db="EMBL/GenBank/DDBJ databases">
        <title>Draft genome sequence of the purine-degrading Clostridium cylindrosporum HC-1 (DSM 605).</title>
        <authorList>
            <person name="Poehlein A."/>
            <person name="Schiel-Bengelsdorf B."/>
            <person name="Bengelsdorf F."/>
            <person name="Daniel R."/>
            <person name="Duerre P."/>
        </authorList>
    </citation>
    <scope>NUCLEOTIDE SEQUENCE [LARGE SCALE GENOMIC DNA]</scope>
    <source>
        <strain evidence="8 9">DSM 605</strain>
    </source>
</reference>
<protein>
    <recommendedName>
        <fullName evidence="5 6">Ribosome hibernation promoting factor</fullName>
        <shortName evidence="6">HPF</shortName>
    </recommendedName>
</protein>
<keyword evidence="2 6" id="KW-0810">Translation regulation</keyword>
<comment type="similarity">
    <text evidence="3">Belongs to the HPF/YfiA ribosome-associated protein family. Short HPF subfamily.</text>
</comment>
<dbReference type="PANTHER" id="PTHR33231:SF1">
    <property type="entry name" value="30S RIBOSOMAL PROTEIN"/>
    <property type="match status" value="1"/>
</dbReference>
<dbReference type="OrthoDB" id="9794975at2"/>
<dbReference type="InterPro" id="IPR034694">
    <property type="entry name" value="HPF_long/plastid"/>
</dbReference>
<evidence type="ECO:0000256" key="3">
    <source>
        <dbReference type="ARBA" id="ARBA00038434"/>
    </source>
</evidence>
<dbReference type="RefSeq" id="WP_048569193.1">
    <property type="nucleotide sequence ID" value="NZ_LFVU01000001.1"/>
</dbReference>
<keyword evidence="8" id="KW-0689">Ribosomal protein</keyword>
<dbReference type="Pfam" id="PF16321">
    <property type="entry name" value="Ribosom_S30AE_C"/>
    <property type="match status" value="1"/>
</dbReference>
<evidence type="ECO:0000256" key="1">
    <source>
        <dbReference type="ARBA" id="ARBA00022490"/>
    </source>
</evidence>
<dbReference type="SUPFAM" id="SSF69754">
    <property type="entry name" value="Ribosome binding protein Y (YfiA homologue)"/>
    <property type="match status" value="1"/>
</dbReference>
<keyword evidence="1 6" id="KW-0963">Cytoplasm</keyword>
<evidence type="ECO:0000256" key="4">
    <source>
        <dbReference type="ARBA" id="ARBA00038695"/>
    </source>
</evidence>
<dbReference type="STRING" id="1121307.CLCY_8c01170"/>
<dbReference type="GO" id="GO:0022627">
    <property type="term" value="C:cytosolic small ribosomal subunit"/>
    <property type="evidence" value="ECO:0007669"/>
    <property type="project" value="TreeGrafter"/>
</dbReference>
<dbReference type="Proteomes" id="UP000036756">
    <property type="component" value="Unassembled WGS sequence"/>
</dbReference>
<name>A0A0J8DBD5_CLOCY</name>
<comment type="subunit">
    <text evidence="4">Associates exclusively with 100S ribosomes, which are dimers of 70S ribosomes.</text>
</comment>
<evidence type="ECO:0000256" key="2">
    <source>
        <dbReference type="ARBA" id="ARBA00022845"/>
    </source>
</evidence>
<evidence type="ECO:0000259" key="7">
    <source>
        <dbReference type="Pfam" id="PF16321"/>
    </source>
</evidence>
<evidence type="ECO:0000256" key="5">
    <source>
        <dbReference type="ARBA" id="ARBA00041148"/>
    </source>
</evidence>
<dbReference type="GO" id="GO:0043024">
    <property type="term" value="F:ribosomal small subunit binding"/>
    <property type="evidence" value="ECO:0007669"/>
    <property type="project" value="TreeGrafter"/>
</dbReference>
<dbReference type="InterPro" id="IPR032528">
    <property type="entry name" value="Ribosom_S30AE_C"/>
</dbReference>
<comment type="subcellular location">
    <subcellularLocation>
        <location evidence="6">Cytoplasm</location>
    </subcellularLocation>
</comment>
<dbReference type="FunFam" id="3.30.160.100:FF:000001">
    <property type="entry name" value="Ribosome hibernation promoting factor"/>
    <property type="match status" value="1"/>
</dbReference>